<evidence type="ECO:0000256" key="5">
    <source>
        <dbReference type="PIRNR" id="PIRNR001369"/>
    </source>
</evidence>
<dbReference type="GO" id="GO:0036440">
    <property type="term" value="F:citrate synthase activity"/>
    <property type="evidence" value="ECO:0007669"/>
    <property type="project" value="UniProtKB-EC"/>
</dbReference>
<accession>A0A9D0ZV34</accession>
<dbReference type="PANTHER" id="PTHR11739:SF4">
    <property type="entry name" value="CITRATE SYNTHASE, PEROXISOMAL"/>
    <property type="match status" value="1"/>
</dbReference>
<dbReference type="Gene3D" id="1.10.230.10">
    <property type="entry name" value="Cytochrome P450-Terp, domain 2"/>
    <property type="match status" value="1"/>
</dbReference>
<dbReference type="Pfam" id="PF00285">
    <property type="entry name" value="Citrate_synt"/>
    <property type="match status" value="1"/>
</dbReference>
<comment type="pathway">
    <text evidence="1">Carbohydrate metabolism; tricarboxylic acid cycle.</text>
</comment>
<dbReference type="PIRSF" id="PIRSF001369">
    <property type="entry name" value="Citrate_synth"/>
    <property type="match status" value="1"/>
</dbReference>
<reference evidence="7" key="2">
    <citation type="journal article" date="2021" name="PeerJ">
        <title>Extensive microbial diversity within the chicken gut microbiome revealed by metagenomics and culture.</title>
        <authorList>
            <person name="Gilroy R."/>
            <person name="Ravi A."/>
            <person name="Getino M."/>
            <person name="Pursley I."/>
            <person name="Horton D.L."/>
            <person name="Alikhan N.F."/>
            <person name="Baker D."/>
            <person name="Gharbi K."/>
            <person name="Hall N."/>
            <person name="Watson M."/>
            <person name="Adriaenssens E.M."/>
            <person name="Foster-Nyarko E."/>
            <person name="Jarju S."/>
            <person name="Secka A."/>
            <person name="Antonio M."/>
            <person name="Oren A."/>
            <person name="Chaudhuri R.R."/>
            <person name="La Ragione R."/>
            <person name="Hildebrand F."/>
            <person name="Pallen M.J."/>
        </authorList>
    </citation>
    <scope>NUCLEOTIDE SEQUENCE</scope>
    <source>
        <strain evidence="7">ChiSjej3B21-11622</strain>
    </source>
</reference>
<evidence type="ECO:0000256" key="1">
    <source>
        <dbReference type="ARBA" id="ARBA00005163"/>
    </source>
</evidence>
<dbReference type="InterPro" id="IPR024176">
    <property type="entry name" value="Citrate_synthase_bac-typ"/>
</dbReference>
<dbReference type="PRINTS" id="PR00143">
    <property type="entry name" value="CITRTSNTHASE"/>
</dbReference>
<dbReference type="GO" id="GO:0005829">
    <property type="term" value="C:cytosol"/>
    <property type="evidence" value="ECO:0007669"/>
    <property type="project" value="TreeGrafter"/>
</dbReference>
<dbReference type="InterPro" id="IPR036969">
    <property type="entry name" value="Citrate_synthase_sf"/>
</dbReference>
<evidence type="ECO:0000313" key="8">
    <source>
        <dbReference type="Proteomes" id="UP000886886"/>
    </source>
</evidence>
<evidence type="ECO:0000256" key="4">
    <source>
        <dbReference type="ARBA" id="ARBA00049288"/>
    </source>
</evidence>
<dbReference type="InterPro" id="IPR016143">
    <property type="entry name" value="Citrate_synth-like_sm_a-sub"/>
</dbReference>
<protein>
    <recommendedName>
        <fullName evidence="5">Citrate synthase</fullName>
    </recommendedName>
</protein>
<organism evidence="7 8">
    <name type="scientific">Candidatus Limivivens merdigallinarum</name>
    <dbReference type="NCBI Taxonomy" id="2840859"/>
    <lineage>
        <taxon>Bacteria</taxon>
        <taxon>Bacillati</taxon>
        <taxon>Bacillota</taxon>
        <taxon>Clostridia</taxon>
        <taxon>Lachnospirales</taxon>
        <taxon>Lachnospiraceae</taxon>
        <taxon>Lachnospiraceae incertae sedis</taxon>
        <taxon>Candidatus Limivivens</taxon>
    </lineage>
</organism>
<gene>
    <name evidence="7" type="ORF">IAB26_07075</name>
</gene>
<dbReference type="SUPFAM" id="SSF48256">
    <property type="entry name" value="Citrate synthase"/>
    <property type="match status" value="1"/>
</dbReference>
<dbReference type="GO" id="GO:0005975">
    <property type="term" value="P:carbohydrate metabolic process"/>
    <property type="evidence" value="ECO:0007669"/>
    <property type="project" value="TreeGrafter"/>
</dbReference>
<comment type="similarity">
    <text evidence="2 5">Belongs to the citrate synthase family.</text>
</comment>
<dbReference type="InterPro" id="IPR016142">
    <property type="entry name" value="Citrate_synth-like_lrg_a-sub"/>
</dbReference>
<dbReference type="Proteomes" id="UP000886886">
    <property type="component" value="Unassembled WGS sequence"/>
</dbReference>
<comment type="catalytic activity">
    <reaction evidence="4">
        <text>oxaloacetate + acetyl-CoA + H2O = citrate + CoA + H(+)</text>
        <dbReference type="Rhea" id="RHEA:16845"/>
        <dbReference type="ChEBI" id="CHEBI:15377"/>
        <dbReference type="ChEBI" id="CHEBI:15378"/>
        <dbReference type="ChEBI" id="CHEBI:16452"/>
        <dbReference type="ChEBI" id="CHEBI:16947"/>
        <dbReference type="ChEBI" id="CHEBI:57287"/>
        <dbReference type="ChEBI" id="CHEBI:57288"/>
        <dbReference type="EC" id="2.3.3.16"/>
    </reaction>
</comment>
<feature type="active site" evidence="6">
    <location>
        <position position="329"/>
    </location>
</feature>
<dbReference type="AlphaFoldDB" id="A0A9D0ZV34"/>
<evidence type="ECO:0000256" key="3">
    <source>
        <dbReference type="ARBA" id="ARBA00022679"/>
    </source>
</evidence>
<dbReference type="NCBIfam" id="NF010635">
    <property type="entry name" value="PRK14032.1"/>
    <property type="match status" value="1"/>
</dbReference>
<keyword evidence="3 5" id="KW-0808">Transferase</keyword>
<dbReference type="PANTHER" id="PTHR11739">
    <property type="entry name" value="CITRATE SYNTHASE"/>
    <property type="match status" value="1"/>
</dbReference>
<name>A0A9D0ZV34_9FIRM</name>
<dbReference type="InterPro" id="IPR002020">
    <property type="entry name" value="Citrate_synthase"/>
</dbReference>
<dbReference type="EMBL" id="DVFT01000103">
    <property type="protein sequence ID" value="HIQ96309.1"/>
    <property type="molecule type" value="Genomic_DNA"/>
</dbReference>
<sequence length="446" mass="51258">MNEKKLEFYAQKQQHLCNSNDKIPKELYEKYGVNCGLRDKNGKGVLTGLTRISKIVAFKKKEDGTQVPCDGELWYRGYHINDLTRSLVDREYGFERIAYLLLFGEYPESDEIREFCEMLSEARDLPQNFTRDVIMKAPTKDIMNSMTRSILTLAAYDEGTHTNSLEENIRQAIQLIAEFPLLAVYGYHAYNHYENNDSMYIHRPDPHLSTAENFLRLLRPDATYTPLEAKVLDIALILHMEHGGGNNSTFTTRVVTSSGSDTYSAIAAAMSSLKGPKHGGANIKVMEMMENIRQNVRDWNDQDELKNYLGKILEKEAFDRKGLIYGMGHAVYSISDPRERILKFYVEKLAAAKGREKDMKLYQDIERLAPEIIAEKRHIYKGVSPNVDFYSGFVYEMLGIPQELYTPLFAIARIVGWSAHRIEELIDMDKIIRPAYLSIMEEKKRG</sequence>
<proteinExistence type="inferred from homology"/>
<comment type="caution">
    <text evidence="7">The sequence shown here is derived from an EMBL/GenBank/DDBJ whole genome shotgun (WGS) entry which is preliminary data.</text>
</comment>
<evidence type="ECO:0000313" key="7">
    <source>
        <dbReference type="EMBL" id="HIQ96309.1"/>
    </source>
</evidence>
<dbReference type="Gene3D" id="1.10.580.10">
    <property type="entry name" value="Citrate Synthase, domain 1"/>
    <property type="match status" value="1"/>
</dbReference>
<evidence type="ECO:0000256" key="6">
    <source>
        <dbReference type="PIRSR" id="PIRSR001369-1"/>
    </source>
</evidence>
<reference evidence="7" key="1">
    <citation type="submission" date="2020-10" db="EMBL/GenBank/DDBJ databases">
        <authorList>
            <person name="Gilroy R."/>
        </authorList>
    </citation>
    <scope>NUCLEOTIDE SEQUENCE</scope>
    <source>
        <strain evidence="7">ChiSjej3B21-11622</strain>
    </source>
</reference>
<evidence type="ECO:0000256" key="2">
    <source>
        <dbReference type="ARBA" id="ARBA00010566"/>
    </source>
</evidence>
<dbReference type="GO" id="GO:0006099">
    <property type="term" value="P:tricarboxylic acid cycle"/>
    <property type="evidence" value="ECO:0007669"/>
    <property type="project" value="InterPro"/>
</dbReference>
<feature type="active site" evidence="6">
    <location>
        <position position="388"/>
    </location>
</feature>